<dbReference type="EMBL" id="JAGFOA010000001">
    <property type="protein sequence ID" value="MBO3661894.1"/>
    <property type="molecule type" value="Genomic_DNA"/>
</dbReference>
<organism evidence="3 4">
    <name type="scientific">Microbacterium stercoris</name>
    <dbReference type="NCBI Taxonomy" id="2820289"/>
    <lineage>
        <taxon>Bacteria</taxon>
        <taxon>Bacillati</taxon>
        <taxon>Actinomycetota</taxon>
        <taxon>Actinomycetes</taxon>
        <taxon>Micrococcales</taxon>
        <taxon>Microbacteriaceae</taxon>
        <taxon>Microbacterium</taxon>
    </lineage>
</organism>
<reference evidence="3" key="1">
    <citation type="submission" date="2021-03" db="EMBL/GenBank/DDBJ databases">
        <title>Microbacterium sp. nov., a novel actinobacterium isolated from cow dung.</title>
        <authorList>
            <person name="Zhang L."/>
        </authorList>
    </citation>
    <scope>NUCLEOTIDE SEQUENCE</scope>
    <source>
        <strain evidence="3">NEAU-LLB</strain>
    </source>
</reference>
<sequence>MALLGTDRVGRLHSVDIAGAEVRQDVRMGDETSGATGFQPPRAEVPGLPDLAELLSIGRVELPELRPLGLPAVGDWTAMAAPHAASPHNIPRQDAAPQADPPHAASAPATGAAPSVAVGADRDLEEALAALRGGDVAGALDAIGASRGEVEQALAASRAHPGHVAGVVAQRIAQVAGDDPAARRVADRAQDIAQDPRIASAVAAVGARLDDAQRQQLGRIGAGLQSHAAQLLDGEITAADLRGAVDGVRRAARDGSGALSPALRAAYGEQTKQAARRGIGCFAVALALGVVVLMIAWGLASVA</sequence>
<evidence type="ECO:0000256" key="1">
    <source>
        <dbReference type="SAM" id="MobiDB-lite"/>
    </source>
</evidence>
<keyword evidence="2" id="KW-1133">Transmembrane helix</keyword>
<dbReference type="RefSeq" id="WP_208499182.1">
    <property type="nucleotide sequence ID" value="NZ_JAGFOA010000001.1"/>
</dbReference>
<proteinExistence type="predicted"/>
<keyword evidence="2" id="KW-0812">Transmembrane</keyword>
<feature type="region of interest" description="Disordered" evidence="1">
    <location>
        <begin position="83"/>
        <end position="117"/>
    </location>
</feature>
<comment type="caution">
    <text evidence="3">The sequence shown here is derived from an EMBL/GenBank/DDBJ whole genome shotgun (WGS) entry which is preliminary data.</text>
</comment>
<name>A0A939QFA7_9MICO</name>
<evidence type="ECO:0000313" key="3">
    <source>
        <dbReference type="EMBL" id="MBO3661894.1"/>
    </source>
</evidence>
<dbReference type="AlphaFoldDB" id="A0A939QFA7"/>
<protein>
    <submittedName>
        <fullName evidence="3">Uncharacterized protein</fullName>
    </submittedName>
</protein>
<keyword evidence="2" id="KW-0472">Membrane</keyword>
<evidence type="ECO:0000256" key="2">
    <source>
        <dbReference type="SAM" id="Phobius"/>
    </source>
</evidence>
<gene>
    <name evidence="3" type="ORF">J5V96_00035</name>
</gene>
<keyword evidence="4" id="KW-1185">Reference proteome</keyword>
<accession>A0A939QFA7</accession>
<evidence type="ECO:0000313" key="4">
    <source>
        <dbReference type="Proteomes" id="UP000680132"/>
    </source>
</evidence>
<feature type="transmembrane region" description="Helical" evidence="2">
    <location>
        <begin position="279"/>
        <end position="300"/>
    </location>
</feature>
<feature type="compositionally biased region" description="Low complexity" evidence="1">
    <location>
        <begin position="92"/>
        <end position="117"/>
    </location>
</feature>
<dbReference type="Proteomes" id="UP000680132">
    <property type="component" value="Unassembled WGS sequence"/>
</dbReference>